<sequence>MYTSIPFPQHRDSISNVCHPKVFDYKFPIQRSTVQYPPPFSIRSFEYFRVTRELRRKRCNTHSHHRANKKKRKKRRIIVMSWGEDYKGPIKKTN</sequence>
<accession>A0A5J4QKB4</accession>
<organism evidence="1 2">
    <name type="scientific">Streblomastix strix</name>
    <dbReference type="NCBI Taxonomy" id="222440"/>
    <lineage>
        <taxon>Eukaryota</taxon>
        <taxon>Metamonada</taxon>
        <taxon>Preaxostyla</taxon>
        <taxon>Oxymonadida</taxon>
        <taxon>Streblomastigidae</taxon>
        <taxon>Streblomastix</taxon>
    </lineage>
</organism>
<gene>
    <name evidence="1" type="ORF">EZS28_054447</name>
</gene>
<comment type="caution">
    <text evidence="1">The sequence shown here is derived from an EMBL/GenBank/DDBJ whole genome shotgun (WGS) entry which is preliminary data.</text>
</comment>
<dbReference type="EMBL" id="SNRW01044955">
    <property type="protein sequence ID" value="KAA6322337.1"/>
    <property type="molecule type" value="Genomic_DNA"/>
</dbReference>
<proteinExistence type="predicted"/>
<dbReference type="AlphaFoldDB" id="A0A5J4QKB4"/>
<evidence type="ECO:0000313" key="2">
    <source>
        <dbReference type="Proteomes" id="UP000324800"/>
    </source>
</evidence>
<evidence type="ECO:0000313" key="1">
    <source>
        <dbReference type="EMBL" id="KAA6322337.1"/>
    </source>
</evidence>
<reference evidence="1 2" key="1">
    <citation type="submission" date="2019-03" db="EMBL/GenBank/DDBJ databases">
        <title>Single cell metagenomics reveals metabolic interactions within the superorganism composed of flagellate Streblomastix strix and complex community of Bacteroidetes bacteria on its surface.</title>
        <authorList>
            <person name="Treitli S.C."/>
            <person name="Kolisko M."/>
            <person name="Husnik F."/>
            <person name="Keeling P."/>
            <person name="Hampl V."/>
        </authorList>
    </citation>
    <scope>NUCLEOTIDE SEQUENCE [LARGE SCALE GENOMIC DNA]</scope>
    <source>
        <strain evidence="1">ST1C</strain>
    </source>
</reference>
<name>A0A5J4QKB4_9EUKA</name>
<dbReference type="Proteomes" id="UP000324800">
    <property type="component" value="Unassembled WGS sequence"/>
</dbReference>
<protein>
    <submittedName>
        <fullName evidence="1">Uncharacterized protein</fullName>
    </submittedName>
</protein>